<accession>A0A6J3K5Q4</accession>
<organism evidence="2 3">
    <name type="scientific">Bombus vosnesenskii</name>
    <dbReference type="NCBI Taxonomy" id="207650"/>
    <lineage>
        <taxon>Eukaryota</taxon>
        <taxon>Metazoa</taxon>
        <taxon>Ecdysozoa</taxon>
        <taxon>Arthropoda</taxon>
        <taxon>Hexapoda</taxon>
        <taxon>Insecta</taxon>
        <taxon>Pterygota</taxon>
        <taxon>Neoptera</taxon>
        <taxon>Endopterygota</taxon>
        <taxon>Hymenoptera</taxon>
        <taxon>Apocrita</taxon>
        <taxon>Aculeata</taxon>
        <taxon>Apoidea</taxon>
        <taxon>Anthophila</taxon>
        <taxon>Apidae</taxon>
        <taxon>Bombus</taxon>
        <taxon>Pyrobombus</taxon>
    </lineage>
</organism>
<sequence>MLAKVIDDEERQSCQLHEQEMTSAVRSLSSDSIKTSQERKRVSPEAKYVEIHPCNNATGGRMISKRSKSQEKPSCLDGKCNSTGETITKEKREKRVKYVPCPSFRPKKNDSRDQEIDELLYYKPSRDVESQEIEEYLPAIPNTTMDTRFNRDFPLTKENDNSYELPFLKCPLCGWEDVKHEQFDCNKNERRNYISCSEYNKNLSDGYSPCAGCDRVTRDNLPFRSMGITDLSEYLKKYVNNSEDLEFLQTLSRHASFASLITRHPSVVTLITGLSARASITSAVKPIQITKKSAHTEVEQSEDPKRILKNNIPASISVQTQVLQVDPVVTGKLQLGTIEASTQLVLPDLDKHSKPIEFVPKDVSRDTKKEQGTESEPLAIETRFSIGRKKCEIGINAMDSFDKAVQNTVCISIQTTDDIDQKGKEQDKYYKTDTIEMKEVAINVVDQASKGIQSSICVSRGNLAYRMSFEKMVEFGTTMSLHQVRSVGCVTAEKIKEFKSNFVQCVSKEKFPLARSKSDDSMKRCAHQDTELKHFVGKGPQEFEDSCTTDTCPLNILHLSRDPTMLSVLQQLLQKILFIHEQKMQDKYKYRLKENCFIDMDKMVTAIKEYIMMLEPSVIRDDVKEFHEKVDKKSSLTEVRRRPSLKEIGTFTMCNDKLTMTEEDIFELILQSTFTKMDKRQGTMEDNILLLEKMKRKYPMIDKEVCTHLNCKDVGISGSLMQLCNRDIEVQGDARLFKDSVCVAKYEDITERISVGTQKRDPILVRVIKCNESQAVVRSDKETLTMKKDVHFEKKCISKRVETCGRPTCIPSTVCKITNEANLKSTLRKECENEMIDSYDICDINCKGKISYDWTDVTNDILSNVTNSKIPICMRPLQKYTYARSK</sequence>
<name>A0A6J3K5Q4_9HYME</name>
<gene>
    <name evidence="3" type="primary">LOC117232839</name>
</gene>
<evidence type="ECO:0000313" key="3">
    <source>
        <dbReference type="RefSeq" id="XP_033348417.1"/>
    </source>
</evidence>
<dbReference type="Proteomes" id="UP000504631">
    <property type="component" value="Unplaced"/>
</dbReference>
<dbReference type="GeneID" id="117232839"/>
<feature type="region of interest" description="Disordered" evidence="1">
    <location>
        <begin position="1"/>
        <end position="44"/>
    </location>
</feature>
<evidence type="ECO:0000256" key="1">
    <source>
        <dbReference type="SAM" id="MobiDB-lite"/>
    </source>
</evidence>
<dbReference type="KEGG" id="bvk:117232839"/>
<proteinExistence type="predicted"/>
<dbReference type="AlphaFoldDB" id="A0A6J3K5Q4"/>
<feature type="compositionally biased region" description="Polar residues" evidence="1">
    <location>
        <begin position="13"/>
        <end position="35"/>
    </location>
</feature>
<dbReference type="RefSeq" id="XP_033348417.1">
    <property type="nucleotide sequence ID" value="XM_033492526.1"/>
</dbReference>
<protein>
    <submittedName>
        <fullName evidence="3">Uncharacterized protein LOC117232839 isoform X1</fullName>
    </submittedName>
</protein>
<evidence type="ECO:0000313" key="2">
    <source>
        <dbReference type="Proteomes" id="UP000504631"/>
    </source>
</evidence>
<feature type="region of interest" description="Disordered" evidence="1">
    <location>
        <begin position="59"/>
        <end position="83"/>
    </location>
</feature>
<reference evidence="3" key="1">
    <citation type="submission" date="2025-08" db="UniProtKB">
        <authorList>
            <consortium name="RefSeq"/>
        </authorList>
    </citation>
    <scope>IDENTIFICATION</scope>
    <source>
        <tissue evidence="3">Muscle</tissue>
    </source>
</reference>
<keyword evidence="2" id="KW-1185">Reference proteome</keyword>